<dbReference type="InterPro" id="IPR005064">
    <property type="entry name" value="BUG"/>
</dbReference>
<reference evidence="4" key="1">
    <citation type="journal article" date="2019" name="Int. J. Syst. Evol. Microbiol.">
        <title>The Global Catalogue of Microorganisms (GCM) 10K type strain sequencing project: providing services to taxonomists for standard genome sequencing and annotation.</title>
        <authorList>
            <consortium name="The Broad Institute Genomics Platform"/>
            <consortium name="The Broad Institute Genome Sequencing Center for Infectious Disease"/>
            <person name="Wu L."/>
            <person name="Ma J."/>
        </authorList>
    </citation>
    <scope>NUCLEOTIDE SEQUENCE [LARGE SCALE GENOMIC DNA]</scope>
    <source>
        <strain evidence="4">JCM 17666</strain>
    </source>
</reference>
<dbReference type="PANTHER" id="PTHR42928">
    <property type="entry name" value="TRICARBOXYLATE-BINDING PROTEIN"/>
    <property type="match status" value="1"/>
</dbReference>
<feature type="chain" id="PRO_5045745957" evidence="2">
    <location>
        <begin position="22"/>
        <end position="320"/>
    </location>
</feature>
<dbReference type="InterPro" id="IPR042100">
    <property type="entry name" value="Bug_dom1"/>
</dbReference>
<gene>
    <name evidence="3" type="ORF">GCM10023144_05770</name>
</gene>
<feature type="signal peptide" evidence="2">
    <location>
        <begin position="1"/>
        <end position="21"/>
    </location>
</feature>
<dbReference type="PIRSF" id="PIRSF017082">
    <property type="entry name" value="YflP"/>
    <property type="match status" value="1"/>
</dbReference>
<keyword evidence="4" id="KW-1185">Reference proteome</keyword>
<sequence>MKRRSALPLLAALSCWGPAMAQDYPTHALRIIVPFAPGGSNDVVMRLLAPRLAEQLGQPVVIENRPGGGSTIGMDVVAKSPPDGYTLGVANISFGSNPFVMAKMPFDARKDFVPVGLVALVPLVVVVNPSVPARSVSELIDYAKAHPDAINYGSAGNASGPHLATALFNYQTGTKMTHISYKSGGEAVASLLGGVTTVLFATIASSVQQIKSGRIIPLAVTTLQRDPSLPDVPTVSEAGVPGFSVSDWVGIVAPAGTPGAIVTKVNEALARTLAKPEVRASLAKVGTQPVGGTPAELDDFINKELATWSKVVKAAGIHID</sequence>
<comment type="similarity">
    <text evidence="1">Belongs to the UPF0065 (bug) family.</text>
</comment>
<accession>A0ABP8GH90</accession>
<evidence type="ECO:0000256" key="1">
    <source>
        <dbReference type="ARBA" id="ARBA00006987"/>
    </source>
</evidence>
<keyword evidence="2" id="KW-0732">Signal</keyword>
<dbReference type="Pfam" id="PF03401">
    <property type="entry name" value="TctC"/>
    <property type="match status" value="1"/>
</dbReference>
<dbReference type="PANTHER" id="PTHR42928:SF5">
    <property type="entry name" value="BLR1237 PROTEIN"/>
    <property type="match status" value="1"/>
</dbReference>
<comment type="caution">
    <text evidence="3">The sequence shown here is derived from an EMBL/GenBank/DDBJ whole genome shotgun (WGS) entry which is preliminary data.</text>
</comment>
<dbReference type="RefSeq" id="WP_345246138.1">
    <property type="nucleotide sequence ID" value="NZ_BAABFO010000002.1"/>
</dbReference>
<evidence type="ECO:0000313" key="4">
    <source>
        <dbReference type="Proteomes" id="UP001501671"/>
    </source>
</evidence>
<dbReference type="Gene3D" id="3.40.190.10">
    <property type="entry name" value="Periplasmic binding protein-like II"/>
    <property type="match status" value="1"/>
</dbReference>
<proteinExistence type="inferred from homology"/>
<name>A0ABP8GH90_9BURK</name>
<dbReference type="PROSITE" id="PS51257">
    <property type="entry name" value="PROKAR_LIPOPROTEIN"/>
    <property type="match status" value="1"/>
</dbReference>
<dbReference type="EMBL" id="BAABFO010000002">
    <property type="protein sequence ID" value="GAA4324308.1"/>
    <property type="molecule type" value="Genomic_DNA"/>
</dbReference>
<dbReference type="SUPFAM" id="SSF53850">
    <property type="entry name" value="Periplasmic binding protein-like II"/>
    <property type="match status" value="1"/>
</dbReference>
<dbReference type="Proteomes" id="UP001501671">
    <property type="component" value="Unassembled WGS sequence"/>
</dbReference>
<protein>
    <submittedName>
        <fullName evidence="3">Tripartite tricarboxylate transporter substrate binding protein</fullName>
    </submittedName>
</protein>
<dbReference type="Gene3D" id="3.40.190.150">
    <property type="entry name" value="Bordetella uptake gene, domain 1"/>
    <property type="match status" value="1"/>
</dbReference>
<dbReference type="CDD" id="cd13578">
    <property type="entry name" value="PBP2_Bug27"/>
    <property type="match status" value="1"/>
</dbReference>
<evidence type="ECO:0000313" key="3">
    <source>
        <dbReference type="EMBL" id="GAA4324308.1"/>
    </source>
</evidence>
<evidence type="ECO:0000256" key="2">
    <source>
        <dbReference type="SAM" id="SignalP"/>
    </source>
</evidence>
<organism evidence="3 4">
    <name type="scientific">Pigmentiphaga soli</name>
    <dbReference type="NCBI Taxonomy" id="1007095"/>
    <lineage>
        <taxon>Bacteria</taxon>
        <taxon>Pseudomonadati</taxon>
        <taxon>Pseudomonadota</taxon>
        <taxon>Betaproteobacteria</taxon>
        <taxon>Burkholderiales</taxon>
        <taxon>Alcaligenaceae</taxon>
        <taxon>Pigmentiphaga</taxon>
    </lineage>
</organism>